<evidence type="ECO:0000256" key="3">
    <source>
        <dbReference type="ARBA" id="ARBA00022729"/>
    </source>
</evidence>
<evidence type="ECO:0000313" key="5">
    <source>
        <dbReference type="EMBL" id="PJJ72599.1"/>
    </source>
</evidence>
<dbReference type="Gene3D" id="3.40.190.10">
    <property type="entry name" value="Periplasmic binding protein-like II"/>
    <property type="match status" value="1"/>
</dbReference>
<evidence type="ECO:0000256" key="4">
    <source>
        <dbReference type="SAM" id="SignalP"/>
    </source>
</evidence>
<keyword evidence="6" id="KW-1185">Reference proteome</keyword>
<dbReference type="InterPro" id="IPR006059">
    <property type="entry name" value="SBP"/>
</dbReference>
<gene>
    <name evidence="5" type="ORF">CLV46_2172</name>
</gene>
<comment type="similarity">
    <text evidence="1">Belongs to the bacterial solute-binding protein 1 family.</text>
</comment>
<keyword evidence="5" id="KW-0762">Sugar transport</keyword>
<proteinExistence type="inferred from homology"/>
<dbReference type="RefSeq" id="WP_100364771.1">
    <property type="nucleotide sequence ID" value="NZ_PGFF01000001.1"/>
</dbReference>
<dbReference type="AlphaFoldDB" id="A0A2M9CL40"/>
<dbReference type="PROSITE" id="PS51257">
    <property type="entry name" value="PROKAR_LIPOPROTEIN"/>
    <property type="match status" value="1"/>
</dbReference>
<protein>
    <submittedName>
        <fullName evidence="5">Multiple sugar transport system substrate-binding protein</fullName>
    </submittedName>
</protein>
<feature type="signal peptide" evidence="4">
    <location>
        <begin position="1"/>
        <end position="20"/>
    </location>
</feature>
<accession>A0A2M9CL40</accession>
<dbReference type="PANTHER" id="PTHR43649:SF34">
    <property type="entry name" value="ABC TRANSPORTER PERIPLASMIC-BINDING PROTEIN YCJN-RELATED"/>
    <property type="match status" value="1"/>
</dbReference>
<feature type="chain" id="PRO_5014818875" evidence="4">
    <location>
        <begin position="21"/>
        <end position="464"/>
    </location>
</feature>
<dbReference type="Pfam" id="PF01547">
    <property type="entry name" value="SBP_bac_1"/>
    <property type="match status" value="1"/>
</dbReference>
<dbReference type="EMBL" id="PGFF01000001">
    <property type="protein sequence ID" value="PJJ72599.1"/>
    <property type="molecule type" value="Genomic_DNA"/>
</dbReference>
<sequence>MRTTRAGIAALAVTSVLALAACTGGDGGGDGGGDDRLTIWTIEDVADRVATQEDLMARFTEETGVEVELVAVAEDQLTTVLTSAAASGELPDAIAAVPLNSVQQFATDDLLDPDAAGEVVEALGRDTFSEQALELTSDGDTQLAVPSDGWAQLLYYRTDLFEAAGLEAPTSLDAIAEAAAALDSEQIAGITAATAPGDGFTQQTFEHFALANGCDLVDDEGGIALDSEECVDTLDWFTSLVRDSSVAGNQDVDTTRATYFSGGAAMVVWSSFLLDELAGLRSDALPTCAECGAHPTWLAKNTGIVSGIEGRNGGEPASYGEIVSWAILDGASPSTADLVEWAMDDAYPDWLALAPEGKVPVRLGTEGNQTEFTDAWQSLEAGVDTKALLSSVYAPEVLQAVADAPDSFDRWGLPQGQGPLSGAVSGQLVLPKAISDMLNSGLSAEEAASRAAEEAATIQEELDF</sequence>
<dbReference type="Proteomes" id="UP000228758">
    <property type="component" value="Unassembled WGS sequence"/>
</dbReference>
<evidence type="ECO:0000256" key="2">
    <source>
        <dbReference type="ARBA" id="ARBA00022448"/>
    </source>
</evidence>
<keyword evidence="2" id="KW-0813">Transport</keyword>
<dbReference type="InterPro" id="IPR050490">
    <property type="entry name" value="Bact_solute-bd_prot1"/>
</dbReference>
<dbReference type="OrthoDB" id="1650177at2"/>
<organism evidence="5 6">
    <name type="scientific">Diaminobutyricimonas aerilata</name>
    <dbReference type="NCBI Taxonomy" id="1162967"/>
    <lineage>
        <taxon>Bacteria</taxon>
        <taxon>Bacillati</taxon>
        <taxon>Actinomycetota</taxon>
        <taxon>Actinomycetes</taxon>
        <taxon>Micrococcales</taxon>
        <taxon>Microbacteriaceae</taxon>
        <taxon>Diaminobutyricimonas</taxon>
    </lineage>
</organism>
<comment type="caution">
    <text evidence="5">The sequence shown here is derived from an EMBL/GenBank/DDBJ whole genome shotgun (WGS) entry which is preliminary data.</text>
</comment>
<reference evidence="5 6" key="1">
    <citation type="submission" date="2017-11" db="EMBL/GenBank/DDBJ databases">
        <title>Genomic Encyclopedia of Archaeal and Bacterial Type Strains, Phase II (KMG-II): From Individual Species to Whole Genera.</title>
        <authorList>
            <person name="Goeker M."/>
        </authorList>
    </citation>
    <scope>NUCLEOTIDE SEQUENCE [LARGE SCALE GENOMIC DNA]</scope>
    <source>
        <strain evidence="5 6">DSM 27393</strain>
    </source>
</reference>
<dbReference type="PANTHER" id="PTHR43649">
    <property type="entry name" value="ARABINOSE-BINDING PROTEIN-RELATED"/>
    <property type="match status" value="1"/>
</dbReference>
<name>A0A2M9CL40_9MICO</name>
<evidence type="ECO:0000256" key="1">
    <source>
        <dbReference type="ARBA" id="ARBA00008520"/>
    </source>
</evidence>
<evidence type="ECO:0000313" key="6">
    <source>
        <dbReference type="Proteomes" id="UP000228758"/>
    </source>
</evidence>
<dbReference type="SUPFAM" id="SSF53850">
    <property type="entry name" value="Periplasmic binding protein-like II"/>
    <property type="match status" value="1"/>
</dbReference>
<keyword evidence="3 4" id="KW-0732">Signal</keyword>